<dbReference type="OrthoDB" id="271786at2759"/>
<evidence type="ECO:0000313" key="2">
    <source>
        <dbReference type="EMBL" id="KAG5473989.1"/>
    </source>
</evidence>
<accession>A0A836KF69</accession>
<name>A0A836KF69_LEIEN</name>
<evidence type="ECO:0000313" key="3">
    <source>
        <dbReference type="Proteomes" id="UP000674179"/>
    </source>
</evidence>
<feature type="region of interest" description="Disordered" evidence="1">
    <location>
        <begin position="39"/>
        <end position="65"/>
    </location>
</feature>
<organism evidence="2 3">
    <name type="scientific">Leishmania enriettii</name>
    <dbReference type="NCBI Taxonomy" id="5663"/>
    <lineage>
        <taxon>Eukaryota</taxon>
        <taxon>Discoba</taxon>
        <taxon>Euglenozoa</taxon>
        <taxon>Kinetoplastea</taxon>
        <taxon>Metakinetoplastina</taxon>
        <taxon>Trypanosomatida</taxon>
        <taxon>Trypanosomatidae</taxon>
        <taxon>Leishmaniinae</taxon>
        <taxon>Leishmania</taxon>
    </lineage>
</organism>
<protein>
    <submittedName>
        <fullName evidence="2">Uncharacterized protein</fullName>
    </submittedName>
</protein>
<dbReference type="GeneID" id="94171321"/>
<reference evidence="2 3" key="1">
    <citation type="submission" date="2021-02" db="EMBL/GenBank/DDBJ databases">
        <title>Leishmania (Mundinia) enrietti genome sequencing and assembly.</title>
        <authorList>
            <person name="Almutairi H."/>
            <person name="Gatherer D."/>
        </authorList>
    </citation>
    <scope>NUCLEOTIDE SEQUENCE [LARGE SCALE GENOMIC DNA]</scope>
    <source>
        <strain evidence="2">CUR178</strain>
    </source>
</reference>
<dbReference type="Proteomes" id="UP000674179">
    <property type="component" value="Chromosome 29"/>
</dbReference>
<evidence type="ECO:0000256" key="1">
    <source>
        <dbReference type="SAM" id="MobiDB-lite"/>
    </source>
</evidence>
<dbReference type="AlphaFoldDB" id="A0A836KF69"/>
<feature type="compositionally biased region" description="Polar residues" evidence="1">
    <location>
        <begin position="12"/>
        <end position="24"/>
    </location>
</feature>
<feature type="compositionally biased region" description="Basic and acidic residues" evidence="1">
    <location>
        <begin position="1"/>
        <end position="11"/>
    </location>
</feature>
<dbReference type="KEGG" id="lenr:94171321"/>
<proteinExistence type="predicted"/>
<keyword evidence="3" id="KW-1185">Reference proteome</keyword>
<gene>
    <name evidence="2" type="ORF">CUR178_04100</name>
</gene>
<feature type="region of interest" description="Disordered" evidence="1">
    <location>
        <begin position="1"/>
        <end position="24"/>
    </location>
</feature>
<dbReference type="RefSeq" id="XP_067691182.1">
    <property type="nucleotide sequence ID" value="XM_067835811.1"/>
</dbReference>
<dbReference type="EMBL" id="JAFHKP010000029">
    <property type="protein sequence ID" value="KAG5473989.1"/>
    <property type="molecule type" value="Genomic_DNA"/>
</dbReference>
<comment type="caution">
    <text evidence="2">The sequence shown here is derived from an EMBL/GenBank/DDBJ whole genome shotgun (WGS) entry which is preliminary data.</text>
</comment>
<sequence>MGKNASDEARQRNGTAVQRMFQKSASQRARIAAHIHCAQDGRTTARRTSDGHDMRGSAGPSLRVSSTSAAALVGATGGDRRSVRPAWCDPDRGKLLSPPTLGVSSDPSRQVGVDEHVVHLPAAQQQPRLVCDAPVRQPTSAAPREEAGDACRSCFILALQKSKHARGIDTWPADAALTPYEAHKAQLRAYHHQQAVLRHERTIPRRRAIDPYVHLTGAQVDACLTVPNTYTADRLAEHSGGRWVLDNPHRQQLYKGEPVMTRIMRGEFYSEGAARRAAGVPRFDLLAKNRRDVRVTSAINRAERQRHQLPACRCVCSK</sequence>